<keyword evidence="22" id="KW-0808">Transferase</keyword>
<feature type="binding site" evidence="18">
    <location>
        <position position="158"/>
    </location>
    <ligand>
        <name>(6S)-NADPHX</name>
        <dbReference type="ChEBI" id="CHEBI:64076"/>
    </ligand>
</feature>
<dbReference type="InterPro" id="IPR036652">
    <property type="entry name" value="YjeF_N_dom_sf"/>
</dbReference>
<comment type="similarity">
    <text evidence="18">Belongs to the NnrE/AIBP family.</text>
</comment>
<evidence type="ECO:0000256" key="15">
    <source>
        <dbReference type="ARBA" id="ARBA00048238"/>
    </source>
</evidence>
<evidence type="ECO:0000259" key="20">
    <source>
        <dbReference type="PROSITE" id="PS51383"/>
    </source>
</evidence>
<dbReference type="EC" id="5.1.99.6" evidence="19"/>
<dbReference type="Proteomes" id="UP000005289">
    <property type="component" value="Chromosome"/>
</dbReference>
<dbReference type="InterPro" id="IPR030677">
    <property type="entry name" value="Nnr"/>
</dbReference>
<evidence type="ECO:0000256" key="1">
    <source>
        <dbReference type="ARBA" id="ARBA00000013"/>
    </source>
</evidence>
<dbReference type="PROSITE" id="PS51383">
    <property type="entry name" value="YJEF_C_3"/>
    <property type="match status" value="1"/>
</dbReference>
<dbReference type="InterPro" id="IPR004443">
    <property type="entry name" value="YjeF_N_dom"/>
</dbReference>
<evidence type="ECO:0000256" key="4">
    <source>
        <dbReference type="ARBA" id="ARBA00009524"/>
    </source>
</evidence>
<dbReference type="Gene3D" id="3.40.50.10260">
    <property type="entry name" value="YjeF N-terminal domain"/>
    <property type="match status" value="1"/>
</dbReference>
<dbReference type="NCBIfam" id="TIGR00196">
    <property type="entry name" value="yjeF_cterm"/>
    <property type="match status" value="1"/>
</dbReference>
<evidence type="ECO:0000256" key="11">
    <source>
        <dbReference type="ARBA" id="ARBA00023235"/>
    </source>
</evidence>
<evidence type="ECO:0000256" key="16">
    <source>
        <dbReference type="ARBA" id="ARBA00049209"/>
    </source>
</evidence>
<proteinExistence type="inferred from homology"/>
<dbReference type="Gene3D" id="3.40.1190.20">
    <property type="match status" value="1"/>
</dbReference>
<dbReference type="PANTHER" id="PTHR12592">
    <property type="entry name" value="ATP-DEPENDENT (S)-NAD(P)H-HYDRATE DEHYDRATASE FAMILY MEMBER"/>
    <property type="match status" value="1"/>
</dbReference>
<evidence type="ECO:0000256" key="7">
    <source>
        <dbReference type="ARBA" id="ARBA00022840"/>
    </source>
</evidence>
<accession>W0DKH6</accession>
<dbReference type="Pfam" id="PF03853">
    <property type="entry name" value="YjeF_N"/>
    <property type="match status" value="1"/>
</dbReference>
<dbReference type="Pfam" id="PF01256">
    <property type="entry name" value="Carb_kinase"/>
    <property type="match status" value="1"/>
</dbReference>
<dbReference type="PIRSF" id="PIRSF017184">
    <property type="entry name" value="Nnr"/>
    <property type="match status" value="1"/>
</dbReference>
<feature type="domain" description="YjeF N-terminal" evidence="21">
    <location>
        <begin position="13"/>
        <end position="215"/>
    </location>
</feature>
<feature type="binding site" evidence="17">
    <location>
        <position position="321"/>
    </location>
    <ligand>
        <name>(6S)-NADPHX</name>
        <dbReference type="ChEBI" id="CHEBI:64076"/>
    </ligand>
</feature>
<dbReference type="KEGG" id="tti:THITH_13480"/>
<feature type="binding site" evidence="17">
    <location>
        <position position="367"/>
    </location>
    <ligand>
        <name>(6S)-NADPHX</name>
        <dbReference type="ChEBI" id="CHEBI:64076"/>
    </ligand>
</feature>
<dbReference type="HOGENOM" id="CLU_024853_4_3_6"/>
<keyword evidence="23" id="KW-1185">Reference proteome</keyword>
<dbReference type="GO" id="GO:0016301">
    <property type="term" value="F:kinase activity"/>
    <property type="evidence" value="ECO:0007669"/>
    <property type="project" value="UniProtKB-KW"/>
</dbReference>
<evidence type="ECO:0000313" key="23">
    <source>
        <dbReference type="Proteomes" id="UP000005289"/>
    </source>
</evidence>
<evidence type="ECO:0000256" key="14">
    <source>
        <dbReference type="ARBA" id="ARBA00025153"/>
    </source>
</evidence>
<feature type="binding site" evidence="17">
    <location>
        <position position="434"/>
    </location>
    <ligand>
        <name>AMP</name>
        <dbReference type="ChEBI" id="CHEBI:456215"/>
    </ligand>
</feature>
<dbReference type="GO" id="GO:0052855">
    <property type="term" value="F:ADP-dependent NAD(P)H-hydrate dehydratase activity"/>
    <property type="evidence" value="ECO:0007669"/>
    <property type="project" value="UniProtKB-UniRule"/>
</dbReference>
<feature type="binding site" evidence="18">
    <location>
        <begin position="129"/>
        <end position="135"/>
    </location>
    <ligand>
        <name>(6S)-NADPHX</name>
        <dbReference type="ChEBI" id="CHEBI:64076"/>
    </ligand>
</feature>
<dbReference type="EC" id="4.2.1.136" evidence="19"/>
<dbReference type="EMBL" id="CP007029">
    <property type="protein sequence ID" value="AHE99099.1"/>
    <property type="molecule type" value="Genomic_DNA"/>
</dbReference>
<evidence type="ECO:0000259" key="21">
    <source>
        <dbReference type="PROSITE" id="PS51385"/>
    </source>
</evidence>
<comment type="similarity">
    <text evidence="3 19">In the N-terminal section; belongs to the NnrE/AIBP family.</text>
</comment>
<dbReference type="PANTHER" id="PTHR12592:SF0">
    <property type="entry name" value="ATP-DEPENDENT (S)-NAD(P)H-HYDRATE DEHYDRATASE"/>
    <property type="match status" value="1"/>
</dbReference>
<comment type="catalytic activity">
    <reaction evidence="16 17 19">
        <text>(6S)-NADPHX + ADP = AMP + phosphate + NADPH + H(+)</text>
        <dbReference type="Rhea" id="RHEA:32235"/>
        <dbReference type="ChEBI" id="CHEBI:15378"/>
        <dbReference type="ChEBI" id="CHEBI:43474"/>
        <dbReference type="ChEBI" id="CHEBI:57783"/>
        <dbReference type="ChEBI" id="CHEBI:64076"/>
        <dbReference type="ChEBI" id="CHEBI:456215"/>
        <dbReference type="ChEBI" id="CHEBI:456216"/>
        <dbReference type="EC" id="4.2.1.136"/>
    </reaction>
</comment>
<evidence type="ECO:0000256" key="6">
    <source>
        <dbReference type="ARBA" id="ARBA00022741"/>
    </source>
</evidence>
<dbReference type="GO" id="GO:0046872">
    <property type="term" value="F:metal ion binding"/>
    <property type="evidence" value="ECO:0007669"/>
    <property type="project" value="UniProtKB-UniRule"/>
</dbReference>
<keyword evidence="13" id="KW-0511">Multifunctional enzyme</keyword>
<feature type="binding site" evidence="18">
    <location>
        <position position="62"/>
    </location>
    <ligand>
        <name>K(+)</name>
        <dbReference type="ChEBI" id="CHEBI:29103"/>
    </ligand>
</feature>
<feature type="domain" description="YjeF C-terminal" evidence="20">
    <location>
        <begin position="225"/>
        <end position="495"/>
    </location>
</feature>
<evidence type="ECO:0000256" key="12">
    <source>
        <dbReference type="ARBA" id="ARBA00023239"/>
    </source>
</evidence>
<feature type="binding site" evidence="17">
    <location>
        <begin position="404"/>
        <end position="408"/>
    </location>
    <ligand>
        <name>AMP</name>
        <dbReference type="ChEBI" id="CHEBI:456215"/>
    </ligand>
</feature>
<keyword evidence="7 17" id="KW-0067">ATP-binding</keyword>
<keyword evidence="10 17" id="KW-0520">NAD</keyword>
<feature type="binding site" evidence="17">
    <location>
        <position position="435"/>
    </location>
    <ligand>
        <name>(6S)-NADPHX</name>
        <dbReference type="ChEBI" id="CHEBI:64076"/>
    </ligand>
</feature>
<evidence type="ECO:0000256" key="10">
    <source>
        <dbReference type="ARBA" id="ARBA00023027"/>
    </source>
</evidence>
<keyword evidence="8 17" id="KW-0521">NADP</keyword>
<comment type="function">
    <text evidence="18">Catalyzes the epimerization of the S- and R-forms of NAD(P)HX, a damaged form of NAD(P)H that is a result of enzymatic or heat-dependent hydration. This is a prerequisite for the S-specific NAD(P)H-hydrate dehydratase to allow the repair of both epimers of NAD(P)HX.</text>
</comment>
<keyword evidence="5 18" id="KW-0479">Metal-binding</keyword>
<keyword evidence="9 18" id="KW-0630">Potassium</keyword>
<comment type="function">
    <text evidence="14 19">Bifunctional enzyme that catalyzes the epimerization of the S- and R-forms of NAD(P)HX and the dehydration of the S-form of NAD(P)HX at the expense of ADP, which is converted to AMP. This allows the repair of both epimers of NAD(P)HX, a damaged form of NAD(P)H that is a result of enzymatic or heat-dependent hydration.</text>
</comment>
<protein>
    <recommendedName>
        <fullName evidence="19">Bifunctional NAD(P)H-hydrate repair enzyme</fullName>
    </recommendedName>
    <alternativeName>
        <fullName evidence="19">Nicotinamide nucleotide repair protein</fullName>
    </alternativeName>
    <domain>
        <recommendedName>
            <fullName evidence="19">ADP-dependent (S)-NAD(P)H-hydrate dehydratase</fullName>
            <ecNumber evidence="19">4.2.1.136</ecNumber>
        </recommendedName>
        <alternativeName>
            <fullName evidence="19">ADP-dependent NAD(P)HX dehydratase</fullName>
        </alternativeName>
    </domain>
    <domain>
        <recommendedName>
            <fullName evidence="19">NAD(P)H-hydrate epimerase</fullName>
            <ecNumber evidence="19">5.1.99.6</ecNumber>
        </recommendedName>
    </domain>
</protein>
<keyword evidence="12 17" id="KW-0456">Lyase</keyword>
<evidence type="ECO:0000256" key="5">
    <source>
        <dbReference type="ARBA" id="ARBA00022723"/>
    </source>
</evidence>
<dbReference type="GO" id="GO:0046496">
    <property type="term" value="P:nicotinamide nucleotide metabolic process"/>
    <property type="evidence" value="ECO:0007669"/>
    <property type="project" value="UniProtKB-UniRule"/>
</dbReference>
<keyword evidence="22" id="KW-0418">Kinase</keyword>
<evidence type="ECO:0000256" key="9">
    <source>
        <dbReference type="ARBA" id="ARBA00022958"/>
    </source>
</evidence>
<dbReference type="CDD" id="cd01171">
    <property type="entry name" value="YXKO-related"/>
    <property type="match status" value="1"/>
</dbReference>
<dbReference type="InterPro" id="IPR000631">
    <property type="entry name" value="CARKD"/>
</dbReference>
<comment type="similarity">
    <text evidence="4 19">In the C-terminal section; belongs to the NnrD/CARKD family.</text>
</comment>
<comment type="cofactor">
    <cofactor evidence="17">
        <name>Mg(2+)</name>
        <dbReference type="ChEBI" id="CHEBI:18420"/>
    </cofactor>
</comment>
<comment type="cofactor">
    <cofactor evidence="18 19">
        <name>K(+)</name>
        <dbReference type="ChEBI" id="CHEBI:29103"/>
    </cofactor>
    <text evidence="18 19">Binds 1 potassium ion per subunit.</text>
</comment>
<name>W0DKH6_9GAMM</name>
<dbReference type="InterPro" id="IPR029056">
    <property type="entry name" value="Ribokinase-like"/>
</dbReference>
<comment type="function">
    <text evidence="17">Catalyzes the dehydration of the S-form of NAD(P)HX at the expense of ADP, which is converted to AMP. Together with NAD(P)HX epimerase, which catalyzes the epimerization of the S- and R-forms, the enzyme allows the repair of both epimers of NAD(P)HX, a damaged form of NAD(P)H that is a result of enzymatic or heat-dependent hydration.</text>
</comment>
<dbReference type="AlphaFoldDB" id="W0DKH6"/>
<dbReference type="STRING" id="713585.THITH_13480"/>
<gene>
    <name evidence="18" type="primary">nnrE</name>
    <name evidence="17" type="synonym">nnrD</name>
    <name evidence="22" type="ORF">THITH_13480</name>
</gene>
<dbReference type="HAMAP" id="MF_01965">
    <property type="entry name" value="NADHX_dehydratase"/>
    <property type="match status" value="1"/>
</dbReference>
<dbReference type="PROSITE" id="PS01050">
    <property type="entry name" value="YJEF_C_2"/>
    <property type="match status" value="1"/>
</dbReference>
<evidence type="ECO:0000256" key="17">
    <source>
        <dbReference type="HAMAP-Rule" id="MF_01965"/>
    </source>
</evidence>
<dbReference type="PROSITE" id="PS51385">
    <property type="entry name" value="YJEF_N"/>
    <property type="match status" value="1"/>
</dbReference>
<comment type="caution">
    <text evidence="18">Lacks conserved residue(s) required for the propagation of feature annotation.</text>
</comment>
<keyword evidence="11 18" id="KW-0413">Isomerase</keyword>
<feature type="binding site" evidence="18">
    <location>
        <position position="161"/>
    </location>
    <ligand>
        <name>K(+)</name>
        <dbReference type="ChEBI" id="CHEBI:29103"/>
    </ligand>
</feature>
<evidence type="ECO:0000256" key="19">
    <source>
        <dbReference type="PIRNR" id="PIRNR017184"/>
    </source>
</evidence>
<evidence type="ECO:0000256" key="8">
    <source>
        <dbReference type="ARBA" id="ARBA00022857"/>
    </source>
</evidence>
<evidence type="ECO:0000256" key="13">
    <source>
        <dbReference type="ARBA" id="ARBA00023268"/>
    </source>
</evidence>
<evidence type="ECO:0000256" key="18">
    <source>
        <dbReference type="HAMAP-Rule" id="MF_01966"/>
    </source>
</evidence>
<dbReference type="GO" id="GO:0110051">
    <property type="term" value="P:metabolite repair"/>
    <property type="evidence" value="ECO:0007669"/>
    <property type="project" value="TreeGrafter"/>
</dbReference>
<evidence type="ECO:0000256" key="3">
    <source>
        <dbReference type="ARBA" id="ARBA00006001"/>
    </source>
</evidence>
<evidence type="ECO:0000313" key="22">
    <source>
        <dbReference type="EMBL" id="AHE99099.1"/>
    </source>
</evidence>
<dbReference type="GO" id="GO:0005524">
    <property type="term" value="F:ATP binding"/>
    <property type="evidence" value="ECO:0007669"/>
    <property type="project" value="UniProtKB-UniRule"/>
</dbReference>
<comment type="catalytic activity">
    <reaction evidence="1 18 19">
        <text>(6R)-NADHX = (6S)-NADHX</text>
        <dbReference type="Rhea" id="RHEA:32215"/>
        <dbReference type="ChEBI" id="CHEBI:64074"/>
        <dbReference type="ChEBI" id="CHEBI:64075"/>
        <dbReference type="EC" id="5.1.99.6"/>
    </reaction>
</comment>
<feature type="binding site" evidence="18">
    <location>
        <position position="125"/>
    </location>
    <ligand>
        <name>K(+)</name>
        <dbReference type="ChEBI" id="CHEBI:29103"/>
    </ligand>
</feature>
<evidence type="ECO:0000256" key="2">
    <source>
        <dbReference type="ARBA" id="ARBA00000909"/>
    </source>
</evidence>
<dbReference type="SUPFAM" id="SSF64153">
    <property type="entry name" value="YjeF N-terminal domain-like"/>
    <property type="match status" value="1"/>
</dbReference>
<feature type="binding site" evidence="17">
    <location>
        <position position="260"/>
    </location>
    <ligand>
        <name>(6S)-NADPHX</name>
        <dbReference type="ChEBI" id="CHEBI:64076"/>
    </ligand>
</feature>
<reference evidence="22 23" key="1">
    <citation type="submission" date="2013-12" db="EMBL/GenBank/DDBJ databases">
        <authorList>
            <consortium name="DOE Joint Genome Institute"/>
            <person name="Muyzer G."/>
            <person name="Huntemann M."/>
            <person name="Han J."/>
            <person name="Chen A."/>
            <person name="Kyrpides N."/>
            <person name="Mavromatis K."/>
            <person name="Markowitz V."/>
            <person name="Palaniappan K."/>
            <person name="Ivanova N."/>
            <person name="Schaumberg A."/>
            <person name="Pati A."/>
            <person name="Liolios K."/>
            <person name="Nordberg H.P."/>
            <person name="Cantor M.N."/>
            <person name="Hua S.X."/>
            <person name="Woyke T."/>
        </authorList>
    </citation>
    <scope>NUCLEOTIDE SEQUENCE [LARGE SCALE GENOMIC DNA]</scope>
    <source>
        <strain evidence="22 23">ARh 1</strain>
    </source>
</reference>
<dbReference type="HAMAP" id="MF_01966">
    <property type="entry name" value="NADHX_epimerase"/>
    <property type="match status" value="1"/>
</dbReference>
<keyword evidence="6 17" id="KW-0547">Nucleotide-binding</keyword>
<comment type="catalytic activity">
    <reaction evidence="2 18 19">
        <text>(6R)-NADPHX = (6S)-NADPHX</text>
        <dbReference type="Rhea" id="RHEA:32227"/>
        <dbReference type="ChEBI" id="CHEBI:64076"/>
        <dbReference type="ChEBI" id="CHEBI:64077"/>
        <dbReference type="EC" id="5.1.99.6"/>
    </reaction>
</comment>
<dbReference type="GO" id="GO:0052856">
    <property type="term" value="F:NAD(P)HX epimerase activity"/>
    <property type="evidence" value="ECO:0007669"/>
    <property type="project" value="UniProtKB-UniRule"/>
</dbReference>
<dbReference type="NCBIfam" id="TIGR00197">
    <property type="entry name" value="yjeF_nterm"/>
    <property type="match status" value="1"/>
</dbReference>
<dbReference type="SUPFAM" id="SSF53613">
    <property type="entry name" value="Ribokinase-like"/>
    <property type="match status" value="1"/>
</dbReference>
<organism evidence="22 23">
    <name type="scientific">Thioalkalivibrio paradoxus ARh 1</name>
    <dbReference type="NCBI Taxonomy" id="713585"/>
    <lineage>
        <taxon>Bacteria</taxon>
        <taxon>Pseudomonadati</taxon>
        <taxon>Pseudomonadota</taxon>
        <taxon>Gammaproteobacteria</taxon>
        <taxon>Chromatiales</taxon>
        <taxon>Ectothiorhodospiraceae</taxon>
        <taxon>Thioalkalivibrio</taxon>
    </lineage>
</organism>
<comment type="catalytic activity">
    <reaction evidence="15 17 19">
        <text>(6S)-NADHX + ADP = AMP + phosphate + NADH + H(+)</text>
        <dbReference type="Rhea" id="RHEA:32223"/>
        <dbReference type="ChEBI" id="CHEBI:15378"/>
        <dbReference type="ChEBI" id="CHEBI:43474"/>
        <dbReference type="ChEBI" id="CHEBI:57945"/>
        <dbReference type="ChEBI" id="CHEBI:64074"/>
        <dbReference type="ChEBI" id="CHEBI:456215"/>
        <dbReference type="ChEBI" id="CHEBI:456216"/>
        <dbReference type="EC" id="4.2.1.136"/>
    </reaction>
</comment>
<sequence length="497" mass="49445">MPVANRLYDESGMRELDRRAMARPGMGGGALMERAGAALLDALTDAFPGARRLGVLCGPGNNGGDGYVLARLAAASGWAVTVHGSAGGADAASDGARAAEAWRAGGGAVEPLEDFAPGAADVWADCLFGIGLGRPIGGELAVLIERLNASGQPVLAADVPSGIDVNTGAVQGVAVRAAVTVTMIADKLGLHTGSAVDFVGTVRVAGLGVPDEVFQDVPFPAVRWRPEAVSRWLPRRRPGAHKGDCGHVVVIGGAPGYSGAGRLAGIAALRAGAGRVTLVTHPEHAALANLERPELMVRPAASAQDLQALLAGADAVAVGPGLGQQAWGRALWPAVADWPGPLVVDADALNLLAQAPRQRGDWVLTPHPGEAARLLAVTTSVVNADRVAAVGAIRRRFGGVVLLKGAGSLVALAPGGGMACITGGHPGMASAGMGDVLTGIVAALRAQGLGAGEAAAAGAAWHVAAARLAADRIGGERGMLAGDVIEALPQSGAGGGA</sequence>
<feature type="binding site" evidence="18">
    <location>
        <begin position="61"/>
        <end position="65"/>
    </location>
    <ligand>
        <name>(6S)-NADPHX</name>
        <dbReference type="ChEBI" id="CHEBI:64076"/>
    </ligand>
</feature>
<dbReference type="InterPro" id="IPR017953">
    <property type="entry name" value="Carbohydrate_kinase_pred_CS"/>
</dbReference>
<dbReference type="PROSITE" id="PS01049">
    <property type="entry name" value="YJEF_C_1"/>
    <property type="match status" value="1"/>
</dbReference>
<comment type="similarity">
    <text evidence="17">Belongs to the NnrD/CARKD family.</text>
</comment>
<comment type="subunit">
    <text evidence="17">Homotetramer.</text>
</comment>